<comment type="caution">
    <text evidence="2">The sequence shown here is derived from an EMBL/GenBank/DDBJ whole genome shotgun (WGS) entry which is preliminary data.</text>
</comment>
<feature type="compositionally biased region" description="Basic and acidic residues" evidence="1">
    <location>
        <begin position="307"/>
        <end position="317"/>
    </location>
</feature>
<protein>
    <submittedName>
        <fullName evidence="2">Uncharacterized protein</fullName>
    </submittedName>
</protein>
<feature type="compositionally biased region" description="Polar residues" evidence="1">
    <location>
        <begin position="151"/>
        <end position="175"/>
    </location>
</feature>
<organism evidence="2 3">
    <name type="scientific">Gnathostoma spinigerum</name>
    <dbReference type="NCBI Taxonomy" id="75299"/>
    <lineage>
        <taxon>Eukaryota</taxon>
        <taxon>Metazoa</taxon>
        <taxon>Ecdysozoa</taxon>
        <taxon>Nematoda</taxon>
        <taxon>Chromadorea</taxon>
        <taxon>Rhabditida</taxon>
        <taxon>Spirurina</taxon>
        <taxon>Gnathostomatomorpha</taxon>
        <taxon>Gnathostomatoidea</taxon>
        <taxon>Gnathostomatidae</taxon>
        <taxon>Gnathostoma</taxon>
    </lineage>
</organism>
<sequence>MDFGKVIVSDKGEKQRPRLLYHSLLCSGKVFEFEYAKTSIDGQIDSYVCSACRKMRRRNGSLGPLPRVKVAGGRFITDPDNPINPHYCIHVSAEKVQGSQKGLPDAENALVDAECSGMKASTSADRSQKGEDEESTCALGETRVQKKNRSSESAQNSANHSTENALKLTTSQQNKSVKKRLVDFGEAVERNIGKGVRPIVLYHSREHDGKTFEFGYRNTSTDGRTRAYICRACRKLQRRNKNFGPVPRVKVMNGRFITDPDNPENPHYCLGTSSEKAVYRRQRYAVILPFKETFKDNSKVGGASVNESKRKEGSDDTDKVEDFVQRILPHAKYNLDVKDFSDFAKTFNGSKEWRQHRVLYRSRLNAGTLLEFEYSKTAADGRTHTYLCSACRRLRRKSAKFGPIPRVKVVNGCFVVDPDNPVNAHYCLNMSSSKLAQNRNKYTIMSPSKMKFRRTTEVSHYYVNEDMVSESSTVSNELLAISSDSKTPISTVKRANGPVNVRHNSVVLVHPFDSSDDISQSTFSKDFPVGLSQSLSDENSDLINDEDVLDFGSVTYVAKLTKARRRILYKSRQYVGTVFEFEYKKTAVDGFTHSYLCSACKKLRRSDKDFGPVPQVKVINNRFVTDPDNPANPHFCITTSSATILTKEERHVIVLALRKKLYQSGAA</sequence>
<dbReference type="AlphaFoldDB" id="A0ABD6EJ71"/>
<accession>A0ABD6EJ71</accession>
<keyword evidence="3" id="KW-1185">Reference proteome</keyword>
<proteinExistence type="predicted"/>
<evidence type="ECO:0000313" key="2">
    <source>
        <dbReference type="EMBL" id="MFH4977023.1"/>
    </source>
</evidence>
<feature type="region of interest" description="Disordered" evidence="1">
    <location>
        <begin position="120"/>
        <end position="175"/>
    </location>
</feature>
<evidence type="ECO:0000256" key="1">
    <source>
        <dbReference type="SAM" id="MobiDB-lite"/>
    </source>
</evidence>
<gene>
    <name evidence="2" type="ORF">AB6A40_003732</name>
</gene>
<evidence type="ECO:0000313" key="3">
    <source>
        <dbReference type="Proteomes" id="UP001608902"/>
    </source>
</evidence>
<dbReference type="Proteomes" id="UP001608902">
    <property type="component" value="Unassembled WGS sequence"/>
</dbReference>
<name>A0ABD6EJ71_9BILA</name>
<dbReference type="EMBL" id="JBGFUD010002004">
    <property type="protein sequence ID" value="MFH4977023.1"/>
    <property type="molecule type" value="Genomic_DNA"/>
</dbReference>
<feature type="region of interest" description="Disordered" evidence="1">
    <location>
        <begin position="298"/>
        <end position="317"/>
    </location>
</feature>
<reference evidence="2 3" key="1">
    <citation type="submission" date="2024-08" db="EMBL/GenBank/DDBJ databases">
        <title>Gnathostoma spinigerum genome.</title>
        <authorList>
            <person name="Gonzalez-Bertolin B."/>
            <person name="Monzon S."/>
            <person name="Zaballos A."/>
            <person name="Jimenez P."/>
            <person name="Dekumyoy P."/>
            <person name="Varona S."/>
            <person name="Cuesta I."/>
            <person name="Sumanam S."/>
            <person name="Adisakwattana P."/>
            <person name="Gasser R.B."/>
            <person name="Hernandez-Gonzalez A."/>
            <person name="Young N.D."/>
            <person name="Perteguer M.J."/>
        </authorList>
    </citation>
    <scope>NUCLEOTIDE SEQUENCE [LARGE SCALE GENOMIC DNA]</scope>
    <source>
        <strain evidence="2">AL3</strain>
        <tissue evidence="2">Liver</tissue>
    </source>
</reference>